<dbReference type="Proteomes" id="UP000580250">
    <property type="component" value="Unassembled WGS sequence"/>
</dbReference>
<gene>
    <name evidence="1" type="ORF">MENT_LOCUS46752</name>
</gene>
<dbReference type="PANTHER" id="PTHR43016">
    <property type="entry name" value="PRESEQUENCE PROTEASE"/>
    <property type="match status" value="1"/>
</dbReference>
<dbReference type="InterPro" id="IPR011249">
    <property type="entry name" value="Metalloenz_LuxS/M16"/>
</dbReference>
<proteinExistence type="predicted"/>
<dbReference type="PANTHER" id="PTHR43016:SF16">
    <property type="entry name" value="METALLOPROTEASE, PUTATIVE (AFU_ORTHOLOGUE AFUA_4G07610)-RELATED"/>
    <property type="match status" value="1"/>
</dbReference>
<dbReference type="Gene3D" id="3.30.830.10">
    <property type="entry name" value="Metalloenzyme, LuxS/M16 peptidase-like"/>
    <property type="match status" value="1"/>
</dbReference>
<sequence length="600" mass="70632">MIQILLDYLLNYLYEDLVDEKYCSGIDMEFREQTNSQILLIFKNVPSLQKESLVGYYSSIRQADTDKLLFQTLKYFDRPEKFDMERINNIIEDHKRRFRELMEEDPHEFIKMALTMHHLYGSRTFSEQKQQIEDRLQNIRMLNLLKNFDASKWQQPFTETFKQDYVCIQGRPVEKKVDEVNTMEIKRINQQKLRLGEHGIRERGRILQAAITKNNRNRPSKAEYDRFKLNNLNDINLIPVICQQLQNWPVYSITHNVKSNFFEVRIFIDTVNVSAPLRKYLFLWSSLILSADTVVDGQMQNREYILQKKRTEYVQDCINTGLQGSYKRFLRLDIQAEEYFELPAWAKRILDGNHNYDTQQLLSMAKNLSKNAIARKRNGRDVVNFLSNYMVFSNTSNYILGDIIASEQFHNGIVNKLENQQNEFVISQCRSIESAIKKEVINCHFFGNMELMPQNAGSDWEFLRNNPPTRHQYDSIESQTWERWGKVDGIIIGGCQNAQLIKKTQCRHHYAAYETVAAAILCKYFSLNSGVLWNEIRGRGYAYSIQMFVNIDQKIVELHLIDVINLTNAVKKTEETVVSHSVFLLIREIIENPVFKGFFK</sequence>
<dbReference type="EMBL" id="CAJEWN010001057">
    <property type="protein sequence ID" value="CAD2193782.1"/>
    <property type="molecule type" value="Genomic_DNA"/>
</dbReference>
<organism evidence="1 2">
    <name type="scientific">Meloidogyne enterolobii</name>
    <name type="common">Root-knot nematode worm</name>
    <name type="synonym">Meloidogyne mayaguensis</name>
    <dbReference type="NCBI Taxonomy" id="390850"/>
    <lineage>
        <taxon>Eukaryota</taxon>
        <taxon>Metazoa</taxon>
        <taxon>Ecdysozoa</taxon>
        <taxon>Nematoda</taxon>
        <taxon>Chromadorea</taxon>
        <taxon>Rhabditida</taxon>
        <taxon>Tylenchina</taxon>
        <taxon>Tylenchomorpha</taxon>
        <taxon>Tylenchoidea</taxon>
        <taxon>Meloidogynidae</taxon>
        <taxon>Meloidogyninae</taxon>
        <taxon>Meloidogyne</taxon>
    </lineage>
</organism>
<dbReference type="SUPFAM" id="SSF63411">
    <property type="entry name" value="LuxS/MPP-like metallohydrolase"/>
    <property type="match status" value="1"/>
</dbReference>
<dbReference type="GO" id="GO:0046872">
    <property type="term" value="F:metal ion binding"/>
    <property type="evidence" value="ECO:0007669"/>
    <property type="project" value="InterPro"/>
</dbReference>
<accession>A0A6V7X3G8</accession>
<evidence type="ECO:0000313" key="1">
    <source>
        <dbReference type="EMBL" id="CAD2193782.1"/>
    </source>
</evidence>
<name>A0A6V7X3G8_MELEN</name>
<protein>
    <submittedName>
        <fullName evidence="1">Uncharacterized protein</fullName>
    </submittedName>
</protein>
<evidence type="ECO:0000313" key="2">
    <source>
        <dbReference type="Proteomes" id="UP000580250"/>
    </source>
</evidence>
<dbReference type="OrthoDB" id="5809639at2759"/>
<reference evidence="1 2" key="1">
    <citation type="submission" date="2020-08" db="EMBL/GenBank/DDBJ databases">
        <authorList>
            <person name="Koutsovoulos G."/>
            <person name="Danchin GJ E."/>
        </authorList>
    </citation>
    <scope>NUCLEOTIDE SEQUENCE [LARGE SCALE GENOMIC DNA]</scope>
</reference>
<dbReference type="AlphaFoldDB" id="A0A6V7X3G8"/>
<comment type="caution">
    <text evidence="1">The sequence shown here is derived from an EMBL/GenBank/DDBJ whole genome shotgun (WGS) entry which is preliminary data.</text>
</comment>